<dbReference type="PANTHER" id="PTHR47194">
    <property type="entry name" value="SORTING NEXIN-29-RELATED"/>
    <property type="match status" value="1"/>
</dbReference>
<proteinExistence type="predicted"/>
<dbReference type="CDD" id="cd17689">
    <property type="entry name" value="RUN_SNX29"/>
    <property type="match status" value="1"/>
</dbReference>
<accession>A0A7R9EXG7</accession>
<dbReference type="Gene3D" id="1.20.58.900">
    <property type="match status" value="1"/>
</dbReference>
<evidence type="ECO:0008006" key="5">
    <source>
        <dbReference type="Google" id="ProtNLM"/>
    </source>
</evidence>
<reference evidence="4" key="1">
    <citation type="submission" date="2020-11" db="EMBL/GenBank/DDBJ databases">
        <authorList>
            <person name="Tran Van P."/>
        </authorList>
    </citation>
    <scope>NUCLEOTIDE SEQUENCE</scope>
</reference>
<dbReference type="GO" id="GO:0035091">
    <property type="term" value="F:phosphatidylinositol binding"/>
    <property type="evidence" value="ECO:0007669"/>
    <property type="project" value="InterPro"/>
</dbReference>
<dbReference type="PANTHER" id="PTHR47194:SF3">
    <property type="entry name" value="SORTING NEXIN 29"/>
    <property type="match status" value="1"/>
</dbReference>
<dbReference type="InterPro" id="IPR037213">
    <property type="entry name" value="Run_dom_sf"/>
</dbReference>
<dbReference type="Gene3D" id="3.30.1520.10">
    <property type="entry name" value="Phox-like domain"/>
    <property type="match status" value="1"/>
</dbReference>
<dbReference type="InterPro" id="IPR036871">
    <property type="entry name" value="PX_dom_sf"/>
</dbReference>
<dbReference type="InterPro" id="IPR001683">
    <property type="entry name" value="PX_dom"/>
</dbReference>
<dbReference type="Pfam" id="PF00787">
    <property type="entry name" value="PX"/>
    <property type="match status" value="1"/>
</dbReference>
<gene>
    <name evidence="4" type="ORF">TBIB3V08_LOCUS5573</name>
</gene>
<organism evidence="4">
    <name type="scientific">Timema bartmani</name>
    <dbReference type="NCBI Taxonomy" id="61472"/>
    <lineage>
        <taxon>Eukaryota</taxon>
        <taxon>Metazoa</taxon>
        <taxon>Ecdysozoa</taxon>
        <taxon>Arthropoda</taxon>
        <taxon>Hexapoda</taxon>
        <taxon>Insecta</taxon>
        <taxon>Pterygota</taxon>
        <taxon>Neoptera</taxon>
        <taxon>Polyneoptera</taxon>
        <taxon>Phasmatodea</taxon>
        <taxon>Timematodea</taxon>
        <taxon>Timematoidea</taxon>
        <taxon>Timematidae</taxon>
        <taxon>Timema</taxon>
    </lineage>
</organism>
<dbReference type="PROSITE" id="PS50195">
    <property type="entry name" value="PX"/>
    <property type="match status" value="1"/>
</dbReference>
<feature type="domain" description="RUN" evidence="3">
    <location>
        <begin position="176"/>
        <end position="327"/>
    </location>
</feature>
<feature type="compositionally biased region" description="Polar residues" evidence="1">
    <location>
        <begin position="890"/>
        <end position="914"/>
    </location>
</feature>
<sequence length="914" mass="102366">MFKQSVPTPPGPSSIYLEVRALAVRKTRLTVSYLLSAGKLELGPPQSLYDGSAVTVARAHTHDGLAYANTCHCALWFAKSTAHPSLESVLITNLPGSCEVHLCLARVASQWKGKVWRELLANQHPRLSAVNMMSAVMPLSGTDALRSEGRQRLLSELLEAVKRCQIRFGGRTELATEADQHVAVLCALLEAALCHGLRSRPLVKSSSTLRQVTEIVSSSLHIGRGPNQEQPVFWHYVCEHLTRHEYERYLLLKNVWTDAGRGRAWLRSALNERSLERYLHCMLGNTAHLHTFYEDWSFLVDQEKSSMLPVMAAGLGSILFAIGIDNLELNRASGQNEPTMPNLTRSEPLITSTVADPDSGKRPGGQPRRRRKVPAQIISFDDDCNQHMESIDVISSSAPSTCLNSPAPGSQVEAAARLVLEGPQQIAGENPLGESTTSTAGSVTVFTVHHRRFDSSGTKPLRNQTLTPVNNVNVGELIPVSLTDETHSEEDSLSVPSYSEDTETAAATHHLLQTNFRGQDTTDIIGEYTVVNGEETVTTLLVCKEQLQAEGRALKRLLVQSQENNSELGVELAETRRLNQERSLRSEARIQGLLRENELLKHQLRKYVAAVQMLKSDGSQAHEALASLEPRDTGLYPDYHHEAQEYEKKLIQVAEMHGELMEFNDRLHRLLQQKDAALHRLREELVDLRGPLPDDVITSDDDLSITSDYDTNSLCAAARALINIWIPSAFLTGGATDVHHVYQVKHNQDHFCPTLGVRLTSIMSITSTRLKKNKLEQLMVYIRIRDDEWNIYRRYAQFYSLHKELKKQDTLISTFDFPPKKTIGNKDSRFVEERRRRLQHYLRCVMNHLVQTNLNLVSAPDKELLISLIPFFGEVCSGTEDRGRRKRPTSRNPFSRLSHSTDNNPGSSPQYTGL</sequence>
<evidence type="ECO:0000313" key="4">
    <source>
        <dbReference type="EMBL" id="CAD7443161.1"/>
    </source>
</evidence>
<feature type="compositionally biased region" description="Polar residues" evidence="1">
    <location>
        <begin position="334"/>
        <end position="354"/>
    </location>
</feature>
<dbReference type="EMBL" id="OD566010">
    <property type="protein sequence ID" value="CAD7443161.1"/>
    <property type="molecule type" value="Genomic_DNA"/>
</dbReference>
<dbReference type="InterPro" id="IPR004012">
    <property type="entry name" value="Run_dom"/>
</dbReference>
<feature type="region of interest" description="Disordered" evidence="1">
    <location>
        <begin position="878"/>
        <end position="914"/>
    </location>
</feature>
<evidence type="ECO:0000259" key="3">
    <source>
        <dbReference type="PROSITE" id="PS50826"/>
    </source>
</evidence>
<dbReference type="Pfam" id="PF02759">
    <property type="entry name" value="RUN"/>
    <property type="match status" value="1"/>
</dbReference>
<evidence type="ECO:0000259" key="2">
    <source>
        <dbReference type="PROSITE" id="PS50195"/>
    </source>
</evidence>
<dbReference type="CDD" id="cd07277">
    <property type="entry name" value="PX_RUN"/>
    <property type="match status" value="1"/>
</dbReference>
<evidence type="ECO:0000256" key="1">
    <source>
        <dbReference type="SAM" id="MobiDB-lite"/>
    </source>
</evidence>
<dbReference type="SMART" id="SM00593">
    <property type="entry name" value="RUN"/>
    <property type="match status" value="1"/>
</dbReference>
<dbReference type="SUPFAM" id="SSF64268">
    <property type="entry name" value="PX domain"/>
    <property type="match status" value="1"/>
</dbReference>
<feature type="domain" description="PX" evidence="2">
    <location>
        <begin position="756"/>
        <end position="879"/>
    </location>
</feature>
<dbReference type="PROSITE" id="PS50826">
    <property type="entry name" value="RUN"/>
    <property type="match status" value="1"/>
</dbReference>
<dbReference type="InterPro" id="IPR047329">
    <property type="entry name" value="RUN_SNX29"/>
</dbReference>
<dbReference type="AlphaFoldDB" id="A0A7R9EXG7"/>
<name>A0A7R9EXG7_9NEOP</name>
<dbReference type="SUPFAM" id="SSF140741">
    <property type="entry name" value="RUN domain-like"/>
    <property type="match status" value="1"/>
</dbReference>
<dbReference type="InterPro" id="IPR037916">
    <property type="entry name" value="SNX29_PX"/>
</dbReference>
<dbReference type="SMART" id="SM00312">
    <property type="entry name" value="PX"/>
    <property type="match status" value="1"/>
</dbReference>
<feature type="region of interest" description="Disordered" evidence="1">
    <location>
        <begin position="334"/>
        <end position="373"/>
    </location>
</feature>
<protein>
    <recommendedName>
        <fullName evidence="5">Sorting nexin-29</fullName>
    </recommendedName>
</protein>